<reference evidence="8" key="1">
    <citation type="submission" date="2019-12" db="UniProtKB">
        <authorList>
            <consortium name="WormBaseParasite"/>
        </authorList>
    </citation>
    <scope>IDENTIFICATION</scope>
</reference>
<dbReference type="PRINTS" id="PR00252">
    <property type="entry name" value="NRIONCHANNEL"/>
</dbReference>
<dbReference type="InterPro" id="IPR036719">
    <property type="entry name" value="Neuro-gated_channel_TM_sf"/>
</dbReference>
<comment type="subcellular location">
    <subcellularLocation>
        <location evidence="1">Membrane</location>
        <topology evidence="1">Multi-pass membrane protein</topology>
    </subcellularLocation>
</comment>
<keyword evidence="4 5" id="KW-0472">Membrane</keyword>
<evidence type="ECO:0000256" key="2">
    <source>
        <dbReference type="ARBA" id="ARBA00022692"/>
    </source>
</evidence>
<keyword evidence="5" id="KW-0813">Transport</keyword>
<dbReference type="SUPFAM" id="SSF63712">
    <property type="entry name" value="Nicotinic receptor ligand binding domain-like"/>
    <property type="match status" value="1"/>
</dbReference>
<protein>
    <submittedName>
        <fullName evidence="8">Neur_chan_LBD domain-containing protein</fullName>
    </submittedName>
</protein>
<comment type="similarity">
    <text evidence="5">Belongs to the ligand-gated ion channel (TC 1.A.9) family.</text>
</comment>
<keyword evidence="2 5" id="KW-0812">Transmembrane</keyword>
<dbReference type="InterPro" id="IPR038050">
    <property type="entry name" value="Neuro_actylchol_rec"/>
</dbReference>
<dbReference type="GO" id="GO:0005230">
    <property type="term" value="F:extracellular ligand-gated monoatomic ion channel activity"/>
    <property type="evidence" value="ECO:0007669"/>
    <property type="project" value="InterPro"/>
</dbReference>
<dbReference type="Gene3D" id="2.70.170.10">
    <property type="entry name" value="Neurotransmitter-gated ion-channel ligand-binding domain"/>
    <property type="match status" value="1"/>
</dbReference>
<keyword evidence="3 5" id="KW-1133">Transmembrane helix</keyword>
<dbReference type="GO" id="GO:0016020">
    <property type="term" value="C:membrane"/>
    <property type="evidence" value="ECO:0007669"/>
    <property type="project" value="UniProtKB-SubCell"/>
</dbReference>
<evidence type="ECO:0000256" key="5">
    <source>
        <dbReference type="RuleBase" id="RU000687"/>
    </source>
</evidence>
<dbReference type="AlphaFoldDB" id="A0A5S6QS71"/>
<evidence type="ECO:0000256" key="4">
    <source>
        <dbReference type="ARBA" id="ARBA00023136"/>
    </source>
</evidence>
<dbReference type="PANTHER" id="PTHR18945">
    <property type="entry name" value="NEUROTRANSMITTER GATED ION CHANNEL"/>
    <property type="match status" value="1"/>
</dbReference>
<evidence type="ECO:0000256" key="3">
    <source>
        <dbReference type="ARBA" id="ARBA00022989"/>
    </source>
</evidence>
<dbReference type="STRING" id="70415.A0A5S6QS71"/>
<feature type="transmembrane region" description="Helical" evidence="5">
    <location>
        <begin position="416"/>
        <end position="434"/>
    </location>
</feature>
<dbReference type="Pfam" id="PF02931">
    <property type="entry name" value="Neur_chan_LBD"/>
    <property type="match status" value="1"/>
</dbReference>
<proteinExistence type="inferred from homology"/>
<keyword evidence="5" id="KW-0732">Signal</keyword>
<dbReference type="WBParaSite" id="TMUE_2000009998.1">
    <property type="protein sequence ID" value="TMUE_2000009998.1"/>
    <property type="gene ID" value="WBGene00300800"/>
</dbReference>
<dbReference type="PROSITE" id="PS00236">
    <property type="entry name" value="NEUROTR_ION_CHANNEL"/>
    <property type="match status" value="1"/>
</dbReference>
<dbReference type="Proteomes" id="UP000046395">
    <property type="component" value="Unassembled WGS sequence"/>
</dbReference>
<sequence length="435" mass="49912">MCLSLTATVFRPDCDCAMHFLVLLSLLAPLAAAQSNLSRTQLVRRILRDYNKKLRPVSEYGQTSIAVGVFVRRIQKINEKEQTMTINAIVSMTWRDPRLSWNQTTYNASSSITIQPFNIWQPDLTVFNAAKTDEAVLKYWRIPATVTRDGVVAVSQDFRFTVSCKFDFFHFPFDQQSCSAVLSAWMYDATEIDWNWMEGLTAKASSLQDDYRRRSNYGLASWQLVNTSYRRLYWSPSGYTESLHGLNQKDVWTAMVVDIVVKRKRPYFYVADAIPNFIFALLTLFAFWIEDSNVVLAMIMLSLLGQAAFSWGILKQLPPSSGKTPKIAAASGFNFAITAFALIAHILFPHLKAIRTENVVFVRLVEYANRWKIFRWKGINWRSEMAERLVDEESTSESDLRPSDIPRNPEFLARRALFMLVVAVEVLFIFAYLLA</sequence>
<feature type="signal peptide" evidence="5">
    <location>
        <begin position="1"/>
        <end position="33"/>
    </location>
</feature>
<dbReference type="InterPro" id="IPR018000">
    <property type="entry name" value="Neurotransmitter_ion_chnl_CS"/>
</dbReference>
<accession>A0A5S6QS71</accession>
<keyword evidence="5" id="KW-0407">Ion channel</keyword>
<feature type="transmembrane region" description="Helical" evidence="5">
    <location>
        <begin position="326"/>
        <end position="348"/>
    </location>
</feature>
<keyword evidence="5" id="KW-0406">Ion transport</keyword>
<dbReference type="CDD" id="cd18989">
    <property type="entry name" value="LGIC_ECD_cation"/>
    <property type="match status" value="1"/>
</dbReference>
<organism evidence="7 8">
    <name type="scientific">Trichuris muris</name>
    <name type="common">Mouse whipworm</name>
    <dbReference type="NCBI Taxonomy" id="70415"/>
    <lineage>
        <taxon>Eukaryota</taxon>
        <taxon>Metazoa</taxon>
        <taxon>Ecdysozoa</taxon>
        <taxon>Nematoda</taxon>
        <taxon>Enoplea</taxon>
        <taxon>Dorylaimia</taxon>
        <taxon>Trichinellida</taxon>
        <taxon>Trichuridae</taxon>
        <taxon>Trichuris</taxon>
    </lineage>
</organism>
<feature type="chain" id="PRO_5024471949" evidence="5">
    <location>
        <begin position="34"/>
        <end position="435"/>
    </location>
</feature>
<feature type="transmembrane region" description="Helical" evidence="5">
    <location>
        <begin position="267"/>
        <end position="287"/>
    </location>
</feature>
<dbReference type="InterPro" id="IPR006201">
    <property type="entry name" value="Neur_channel"/>
</dbReference>
<evidence type="ECO:0000259" key="6">
    <source>
        <dbReference type="Pfam" id="PF02931"/>
    </source>
</evidence>
<evidence type="ECO:0000313" key="8">
    <source>
        <dbReference type="WBParaSite" id="TMUE_2000009998.1"/>
    </source>
</evidence>
<feature type="domain" description="Neurotransmitter-gated ion-channel ligand-binding" evidence="6">
    <location>
        <begin position="40"/>
        <end position="233"/>
    </location>
</feature>
<name>A0A5S6QS71_TRIMR</name>
<evidence type="ECO:0000313" key="7">
    <source>
        <dbReference type="Proteomes" id="UP000046395"/>
    </source>
</evidence>
<dbReference type="InterPro" id="IPR006202">
    <property type="entry name" value="Neur_chan_lig-bd"/>
</dbReference>
<dbReference type="InterPro" id="IPR036734">
    <property type="entry name" value="Neur_chan_lig-bd_sf"/>
</dbReference>
<feature type="transmembrane region" description="Helical" evidence="5">
    <location>
        <begin position="294"/>
        <end position="314"/>
    </location>
</feature>
<keyword evidence="7" id="KW-1185">Reference proteome</keyword>
<dbReference type="SUPFAM" id="SSF90112">
    <property type="entry name" value="Neurotransmitter-gated ion-channel transmembrane pore"/>
    <property type="match status" value="1"/>
</dbReference>
<evidence type="ECO:0000256" key="1">
    <source>
        <dbReference type="ARBA" id="ARBA00004141"/>
    </source>
</evidence>
<dbReference type="Gene3D" id="1.20.58.390">
    <property type="entry name" value="Neurotransmitter-gated ion-channel transmembrane domain"/>
    <property type="match status" value="1"/>
</dbReference>
<dbReference type="GO" id="GO:0004888">
    <property type="term" value="F:transmembrane signaling receptor activity"/>
    <property type="evidence" value="ECO:0007669"/>
    <property type="project" value="InterPro"/>
</dbReference>